<dbReference type="InterPro" id="IPR000415">
    <property type="entry name" value="Nitroreductase-like"/>
</dbReference>
<dbReference type="InterPro" id="IPR003200">
    <property type="entry name" value="Nict_dMeBzImd_PRibTrfase"/>
</dbReference>
<keyword evidence="2" id="KW-0560">Oxidoreductase</keyword>
<dbReference type="Pfam" id="PF02277">
    <property type="entry name" value="DBI_PRT"/>
    <property type="match status" value="1"/>
</dbReference>
<protein>
    <submittedName>
        <fullName evidence="2">5,6-dimethylbenzimidazole synthase</fullName>
        <ecNumber evidence="2">1.13.11.79</ecNumber>
    </submittedName>
</protein>
<dbReference type="SUPFAM" id="SSF55469">
    <property type="entry name" value="FMN-dependent nitroreductase-like"/>
    <property type="match status" value="1"/>
</dbReference>
<dbReference type="SUPFAM" id="SSF52733">
    <property type="entry name" value="Nicotinate mononucleotide:5,6-dimethylbenzimidazole phosphoribosyltransferase (CobT)"/>
    <property type="match status" value="1"/>
</dbReference>
<dbReference type="InterPro" id="IPR036087">
    <property type="entry name" value="Nict_dMeBzImd_PRibTrfase_sf"/>
</dbReference>
<dbReference type="PANTHER" id="PTHR43463">
    <property type="entry name" value="NICOTINATE-NUCLEOTIDE--DIMETHYLBENZIMIDAZOLE PHOSPHORIBOSYLTRANSFERASE"/>
    <property type="match status" value="1"/>
</dbReference>
<dbReference type="PANTHER" id="PTHR43463:SF1">
    <property type="entry name" value="NICOTINATE-NUCLEOTIDE--DIMETHYLBENZIMIDAZOLE PHOSPHORIBOSYLTRANSFERASE"/>
    <property type="match status" value="1"/>
</dbReference>
<proteinExistence type="predicted"/>
<dbReference type="CDD" id="cd02439">
    <property type="entry name" value="DMB-PRT_CobT"/>
    <property type="match status" value="1"/>
</dbReference>
<dbReference type="Gene3D" id="3.40.109.10">
    <property type="entry name" value="NADH Oxidase"/>
    <property type="match status" value="1"/>
</dbReference>
<comment type="caution">
    <text evidence="2">The sequence shown here is derived from an EMBL/GenBank/DDBJ whole genome shotgun (WGS) entry which is preliminary data.</text>
</comment>
<dbReference type="InterPro" id="IPR029479">
    <property type="entry name" value="Nitroreductase"/>
</dbReference>
<evidence type="ECO:0000313" key="3">
    <source>
        <dbReference type="Proteomes" id="UP001233673"/>
    </source>
</evidence>
<dbReference type="InterPro" id="IPR012825">
    <property type="entry name" value="BluB"/>
</dbReference>
<evidence type="ECO:0000259" key="1">
    <source>
        <dbReference type="Pfam" id="PF00881"/>
    </source>
</evidence>
<keyword evidence="3" id="KW-1185">Reference proteome</keyword>
<organism evidence="2 3">
    <name type="scientific">Blastococcus carthaginiensis</name>
    <dbReference type="NCBI Taxonomy" id="3050034"/>
    <lineage>
        <taxon>Bacteria</taxon>
        <taxon>Bacillati</taxon>
        <taxon>Actinomycetota</taxon>
        <taxon>Actinomycetes</taxon>
        <taxon>Geodermatophilales</taxon>
        <taxon>Geodermatophilaceae</taxon>
        <taxon>Blastococcus</taxon>
    </lineage>
</organism>
<dbReference type="Proteomes" id="UP001233673">
    <property type="component" value="Unassembled WGS sequence"/>
</dbReference>
<accession>A0ABT9II34</accession>
<dbReference type="GO" id="GO:0102919">
    <property type="term" value="F:5,6-dimethylbenzimidazole synthase activity"/>
    <property type="evidence" value="ECO:0007669"/>
    <property type="project" value="UniProtKB-EC"/>
</dbReference>
<gene>
    <name evidence="2" type="primary">bluB</name>
    <name evidence="2" type="ORF">QOZ88_21635</name>
</gene>
<dbReference type="RefSeq" id="WP_306001761.1">
    <property type="nucleotide sequence ID" value="NZ_JASNFN010000041.1"/>
</dbReference>
<evidence type="ECO:0000313" key="2">
    <source>
        <dbReference type="EMBL" id="MDP5185243.1"/>
    </source>
</evidence>
<dbReference type="EMBL" id="JASNFN010000041">
    <property type="protein sequence ID" value="MDP5185243.1"/>
    <property type="molecule type" value="Genomic_DNA"/>
</dbReference>
<dbReference type="EC" id="1.13.11.79" evidence="2"/>
<dbReference type="NCBIfam" id="TIGR02476">
    <property type="entry name" value="BluB"/>
    <property type="match status" value="1"/>
</dbReference>
<name>A0ABT9II34_9ACTN</name>
<reference evidence="3" key="1">
    <citation type="submission" date="2023-05" db="EMBL/GenBank/DDBJ databases">
        <title>Draft genome of Pseudofrankia sp. BMG5.37.</title>
        <authorList>
            <person name="Gtari M."/>
            <person name="Ghodhbane F."/>
            <person name="Sbissi I."/>
        </authorList>
    </citation>
    <scope>NUCLEOTIDE SEQUENCE [LARGE SCALE GENOMIC DNA]</scope>
    <source>
        <strain evidence="3">BMG 814</strain>
    </source>
</reference>
<dbReference type="Pfam" id="PF00881">
    <property type="entry name" value="Nitroreductase"/>
    <property type="match status" value="1"/>
</dbReference>
<feature type="domain" description="Nitroreductase" evidence="1">
    <location>
        <begin position="42"/>
        <end position="206"/>
    </location>
</feature>
<dbReference type="Gene3D" id="3.40.50.10210">
    <property type="match status" value="1"/>
</dbReference>
<sequence>MTWPRPVPVIGDQTHAAERAADPAGWAFDAATVEALHAVVGARRDIRRYRPDPVPSELLRSVLEAGHRAPSVGHSQPWRFVVVTEQATRDRAAVLADRERLRQAELLTPDRRARLLDLQLEGIREAPLGVVVACDRRTHATGVLGRATFPDADLWSCACAIQNMWLAARAAGLGMGWVTLFQPADLAALLHLPEGVQTLGWLCLGWPDERPPEPGLVRQGWSNRAALDEVVLRERWPADDSPAAPVSHLAGPRPEAVVAARDTGDDLLAVPGSLGVLDRAVDRVLALPGGVPDAGTLVVVAGDHPVARAHAVSAYPASVTADVLAATRTGESLGASTARQAGLRVHAHHAVSPDAQGDLLTADALTAGAAATLLAEGRELGRELAATGLVCLGEVGIGNTTVAAALACGLLGLDPDDAVGLGAGSDAAMLDRKRTVVRGAVGRVREAHGSADPMTLLAALGGPEVAVLTGITLGAAAAGAPVVLDGLVTSVAAAVAVRLEPAAQTALVAGQRSRERGHAAVLTELGLEPLLDLRLRAGEGVGAALAAQLLLTAVRARRTAGRVR</sequence>